<dbReference type="AlphaFoldDB" id="A0AAU7LM52"/>
<gene>
    <name evidence="1" type="ORF">ABLV49_12205</name>
</gene>
<accession>A0AAU7LM52</accession>
<sequence length="93" mass="10040">MIVRFHIDPMEQDLYEYSVSYEGEPLYADVGLASIEDCIVAATEGLDQEAVAAEIAYKGIISGTYPLASLALMTAQIADHAVQTTLAIEEVSE</sequence>
<dbReference type="RefSeq" id="WP_011801064.1">
    <property type="nucleotide sequence ID" value="NZ_CBCSCU010000011.1"/>
</dbReference>
<name>A0AAU7LM52_9BURK</name>
<evidence type="ECO:0000313" key="1">
    <source>
        <dbReference type="EMBL" id="XBP68675.1"/>
    </source>
</evidence>
<proteinExistence type="predicted"/>
<reference evidence="1" key="1">
    <citation type="submission" date="2024-05" db="EMBL/GenBank/DDBJ databases">
        <authorList>
            <person name="Bunk B."/>
            <person name="Swiderski J."/>
            <person name="Sproer C."/>
            <person name="Thiel V."/>
        </authorList>
    </citation>
    <scope>NUCLEOTIDE SEQUENCE</scope>
    <source>
        <strain evidence="1">DSM 17735</strain>
    </source>
</reference>
<dbReference type="EMBL" id="CP157675">
    <property type="protein sequence ID" value="XBP68675.1"/>
    <property type="molecule type" value="Genomic_DNA"/>
</dbReference>
<organism evidence="1">
    <name type="scientific">Polaromonas hydrogenivorans</name>
    <dbReference type="NCBI Taxonomy" id="335476"/>
    <lineage>
        <taxon>Bacteria</taxon>
        <taxon>Pseudomonadati</taxon>
        <taxon>Pseudomonadota</taxon>
        <taxon>Betaproteobacteria</taxon>
        <taxon>Burkholderiales</taxon>
        <taxon>Comamonadaceae</taxon>
        <taxon>Polaromonas</taxon>
    </lineage>
</organism>
<protein>
    <submittedName>
        <fullName evidence="1">Uncharacterized protein</fullName>
    </submittedName>
</protein>